<evidence type="ECO:0008006" key="4">
    <source>
        <dbReference type="Google" id="ProtNLM"/>
    </source>
</evidence>
<sequence length="116" mass="13122">MGNLLHCLAIFVLPVESKKVNHTKGFTIAFDTVPHNILLSKLERYGSDGWTVQWIRNWLDGRIQRVAVNDSMGPYWDKCCSIFFINDIDSEIKCTLSKFADDTKLSGAVDTPEGWA</sequence>
<keyword evidence="3" id="KW-1185">Reference proteome</keyword>
<proteinExistence type="predicted"/>
<organism evidence="2 3">
    <name type="scientific">Mycteria americana</name>
    <name type="common">Wood stork</name>
    <dbReference type="NCBI Taxonomy" id="33587"/>
    <lineage>
        <taxon>Eukaryota</taxon>
        <taxon>Metazoa</taxon>
        <taxon>Chordata</taxon>
        <taxon>Craniata</taxon>
        <taxon>Vertebrata</taxon>
        <taxon>Euteleostomi</taxon>
        <taxon>Archelosauria</taxon>
        <taxon>Archosauria</taxon>
        <taxon>Dinosauria</taxon>
        <taxon>Saurischia</taxon>
        <taxon>Theropoda</taxon>
        <taxon>Coelurosauria</taxon>
        <taxon>Aves</taxon>
        <taxon>Neognathae</taxon>
        <taxon>Neoaves</taxon>
        <taxon>Aequornithes</taxon>
        <taxon>Ciconiiformes</taxon>
        <taxon>Ciconiidae</taxon>
        <taxon>Mycteria</taxon>
    </lineage>
</organism>
<dbReference type="EMBL" id="JAUNZN010000002">
    <property type="protein sequence ID" value="KAK4826391.1"/>
    <property type="molecule type" value="Genomic_DNA"/>
</dbReference>
<dbReference type="Proteomes" id="UP001333110">
    <property type="component" value="Unassembled WGS sequence"/>
</dbReference>
<dbReference type="PANTHER" id="PTHR33332">
    <property type="entry name" value="REVERSE TRANSCRIPTASE DOMAIN-CONTAINING PROTEIN"/>
    <property type="match status" value="1"/>
</dbReference>
<accession>A0AAN7NK59</accession>
<evidence type="ECO:0000256" key="1">
    <source>
        <dbReference type="SAM" id="SignalP"/>
    </source>
</evidence>
<protein>
    <recommendedName>
        <fullName evidence="4">Rna-directed dna polymerase from mobile element jockey-like</fullName>
    </recommendedName>
</protein>
<evidence type="ECO:0000313" key="3">
    <source>
        <dbReference type="Proteomes" id="UP001333110"/>
    </source>
</evidence>
<keyword evidence="1" id="KW-0732">Signal</keyword>
<name>A0AAN7NK59_MYCAM</name>
<evidence type="ECO:0000313" key="2">
    <source>
        <dbReference type="EMBL" id="KAK4826391.1"/>
    </source>
</evidence>
<feature type="chain" id="PRO_5042829092" description="Rna-directed dna polymerase from mobile element jockey-like" evidence="1">
    <location>
        <begin position="18"/>
        <end position="116"/>
    </location>
</feature>
<reference evidence="2 3" key="1">
    <citation type="journal article" date="2023" name="J. Hered.">
        <title>Chromosome-level genome of the wood stork (Mycteria americana) provides insight into avian chromosome evolution.</title>
        <authorList>
            <person name="Flamio R. Jr."/>
            <person name="Ramstad K.M."/>
        </authorList>
    </citation>
    <scope>NUCLEOTIDE SEQUENCE [LARGE SCALE GENOMIC DNA]</scope>
    <source>
        <strain evidence="2">JAX WOST 10</strain>
    </source>
</reference>
<gene>
    <name evidence="2" type="ORF">QYF61_008062</name>
</gene>
<feature type="signal peptide" evidence="1">
    <location>
        <begin position="1"/>
        <end position="17"/>
    </location>
</feature>
<comment type="caution">
    <text evidence="2">The sequence shown here is derived from an EMBL/GenBank/DDBJ whole genome shotgun (WGS) entry which is preliminary data.</text>
</comment>
<dbReference type="AlphaFoldDB" id="A0AAN7NK59"/>